<accession>A0A0M9A5Q2</accession>
<evidence type="ECO:0000313" key="1">
    <source>
        <dbReference type="EMBL" id="KOX77770.1"/>
    </source>
</evidence>
<protein>
    <submittedName>
        <fullName evidence="1">Uncharacterized protein</fullName>
    </submittedName>
</protein>
<dbReference type="AlphaFoldDB" id="A0A0M9A5Q2"/>
<dbReference type="Proteomes" id="UP000053105">
    <property type="component" value="Unassembled WGS sequence"/>
</dbReference>
<evidence type="ECO:0000313" key="2">
    <source>
        <dbReference type="Proteomes" id="UP000053105"/>
    </source>
</evidence>
<keyword evidence="2" id="KW-1185">Reference proteome</keyword>
<gene>
    <name evidence="1" type="ORF">WN51_10560</name>
</gene>
<reference evidence="1 2" key="1">
    <citation type="submission" date="2015-07" db="EMBL/GenBank/DDBJ databases">
        <title>The genome of Melipona quadrifasciata.</title>
        <authorList>
            <person name="Pan H."/>
            <person name="Kapheim K."/>
        </authorList>
    </citation>
    <scope>NUCLEOTIDE SEQUENCE [LARGE SCALE GENOMIC DNA]</scope>
    <source>
        <strain evidence="1">0111107301</strain>
        <tissue evidence="1">Whole body</tissue>
    </source>
</reference>
<proteinExistence type="predicted"/>
<sequence>MLNLSKSTVADIIRRFKHEDRRIHPTNWPIKRFKCQNWQLKFQEISASPNDSSSIQRKRL</sequence>
<organism evidence="1 2">
    <name type="scientific">Melipona quadrifasciata</name>
    <dbReference type="NCBI Taxonomy" id="166423"/>
    <lineage>
        <taxon>Eukaryota</taxon>
        <taxon>Metazoa</taxon>
        <taxon>Ecdysozoa</taxon>
        <taxon>Arthropoda</taxon>
        <taxon>Hexapoda</taxon>
        <taxon>Insecta</taxon>
        <taxon>Pterygota</taxon>
        <taxon>Neoptera</taxon>
        <taxon>Endopterygota</taxon>
        <taxon>Hymenoptera</taxon>
        <taxon>Apocrita</taxon>
        <taxon>Aculeata</taxon>
        <taxon>Apoidea</taxon>
        <taxon>Anthophila</taxon>
        <taxon>Apidae</taxon>
        <taxon>Melipona</taxon>
    </lineage>
</organism>
<name>A0A0M9A5Q2_9HYME</name>
<dbReference type="EMBL" id="KQ435728">
    <property type="protein sequence ID" value="KOX77770.1"/>
    <property type="molecule type" value="Genomic_DNA"/>
</dbReference>